<evidence type="ECO:0000259" key="11">
    <source>
        <dbReference type="PROSITE" id="PS50893"/>
    </source>
</evidence>
<reference evidence="12" key="2">
    <citation type="submission" date="2020-11" db="EMBL/GenBank/DDBJ databases">
        <authorList>
            <person name="McCartney M.A."/>
            <person name="Auch B."/>
            <person name="Kono T."/>
            <person name="Mallez S."/>
            <person name="Becker A."/>
            <person name="Gohl D.M."/>
            <person name="Silverstein K.A.T."/>
            <person name="Koren S."/>
            <person name="Bechman K.B."/>
            <person name="Herman A."/>
            <person name="Abrahante J.E."/>
            <person name="Garbe J."/>
        </authorList>
    </citation>
    <scope>NUCLEOTIDE SEQUENCE</scope>
    <source>
        <strain evidence="12">Duluth1</strain>
        <tissue evidence="12">Whole animal</tissue>
    </source>
</reference>
<accession>A0A9D4RAB3</accession>
<evidence type="ECO:0000256" key="1">
    <source>
        <dbReference type="ARBA" id="ARBA00004141"/>
    </source>
</evidence>
<evidence type="ECO:0000256" key="5">
    <source>
        <dbReference type="ARBA" id="ARBA00022741"/>
    </source>
</evidence>
<dbReference type="GO" id="GO:0042632">
    <property type="term" value="P:cholesterol homeostasis"/>
    <property type="evidence" value="ECO:0007669"/>
    <property type="project" value="TreeGrafter"/>
</dbReference>
<evidence type="ECO:0000313" key="12">
    <source>
        <dbReference type="EMBL" id="KAH3859050.1"/>
    </source>
</evidence>
<dbReference type="AlphaFoldDB" id="A0A9D4RAB3"/>
<evidence type="ECO:0000256" key="10">
    <source>
        <dbReference type="SAM" id="Phobius"/>
    </source>
</evidence>
<dbReference type="FunFam" id="3.40.50.300:FF:001473">
    <property type="entry name" value="ATP-binding cassette transporter"/>
    <property type="match status" value="1"/>
</dbReference>
<dbReference type="PROSITE" id="PS00211">
    <property type="entry name" value="ABC_TRANSPORTER_1"/>
    <property type="match status" value="1"/>
</dbReference>
<dbReference type="GO" id="GO:0033344">
    <property type="term" value="P:cholesterol efflux"/>
    <property type="evidence" value="ECO:0007669"/>
    <property type="project" value="TreeGrafter"/>
</dbReference>
<reference evidence="12" key="1">
    <citation type="journal article" date="2019" name="bioRxiv">
        <title>The Genome of the Zebra Mussel, Dreissena polymorpha: A Resource for Invasive Species Research.</title>
        <authorList>
            <person name="McCartney M.A."/>
            <person name="Auch B."/>
            <person name="Kono T."/>
            <person name="Mallez S."/>
            <person name="Zhang Y."/>
            <person name="Obille A."/>
            <person name="Becker A."/>
            <person name="Abrahante J.E."/>
            <person name="Garbe J."/>
            <person name="Badalamenti J.P."/>
            <person name="Herman A."/>
            <person name="Mangelson H."/>
            <person name="Liachko I."/>
            <person name="Sullivan S."/>
            <person name="Sone E.D."/>
            <person name="Koren S."/>
            <person name="Silverstein K.A.T."/>
            <person name="Beckman K.B."/>
            <person name="Gohl D.M."/>
        </authorList>
    </citation>
    <scope>NUCLEOTIDE SEQUENCE</scope>
    <source>
        <strain evidence="12">Duluth1</strain>
        <tissue evidence="12">Whole animal</tissue>
    </source>
</reference>
<keyword evidence="6" id="KW-0067">ATP-binding</keyword>
<keyword evidence="8 10" id="KW-0472">Membrane</keyword>
<evidence type="ECO:0000313" key="13">
    <source>
        <dbReference type="Proteomes" id="UP000828390"/>
    </source>
</evidence>
<evidence type="ECO:0000256" key="9">
    <source>
        <dbReference type="SAM" id="MobiDB-lite"/>
    </source>
</evidence>
<dbReference type="SUPFAM" id="SSF52540">
    <property type="entry name" value="P-loop containing nucleoside triphosphate hydrolases"/>
    <property type="match status" value="1"/>
</dbReference>
<dbReference type="InterPro" id="IPR027417">
    <property type="entry name" value="P-loop_NTPase"/>
</dbReference>
<gene>
    <name evidence="12" type="ORF">DPMN_101696</name>
</gene>
<evidence type="ECO:0000256" key="3">
    <source>
        <dbReference type="ARBA" id="ARBA00022448"/>
    </source>
</evidence>
<feature type="transmembrane region" description="Helical" evidence="10">
    <location>
        <begin position="616"/>
        <end position="637"/>
    </location>
</feature>
<dbReference type="Proteomes" id="UP000828390">
    <property type="component" value="Unassembled WGS sequence"/>
</dbReference>
<protein>
    <recommendedName>
        <fullName evidence="11">ABC transporter domain-containing protein</fullName>
    </recommendedName>
</protein>
<dbReference type="Pfam" id="PF00005">
    <property type="entry name" value="ABC_tran"/>
    <property type="match status" value="1"/>
</dbReference>
<dbReference type="InterPro" id="IPR013525">
    <property type="entry name" value="ABC2_TM"/>
</dbReference>
<dbReference type="InterPro" id="IPR003439">
    <property type="entry name" value="ABC_transporter-like_ATP-bd"/>
</dbReference>
<dbReference type="EMBL" id="JAIWYP010000003">
    <property type="protein sequence ID" value="KAH3859050.1"/>
    <property type="molecule type" value="Genomic_DNA"/>
</dbReference>
<evidence type="ECO:0000256" key="7">
    <source>
        <dbReference type="ARBA" id="ARBA00022989"/>
    </source>
</evidence>
<dbReference type="GO" id="GO:0016887">
    <property type="term" value="F:ATP hydrolysis activity"/>
    <property type="evidence" value="ECO:0007669"/>
    <property type="project" value="InterPro"/>
</dbReference>
<feature type="transmembrane region" description="Helical" evidence="10">
    <location>
        <begin position="695"/>
        <end position="712"/>
    </location>
</feature>
<feature type="domain" description="ABC transporter" evidence="11">
    <location>
        <begin position="221"/>
        <end position="485"/>
    </location>
</feature>
<feature type="transmembrane region" description="Helical" evidence="10">
    <location>
        <begin position="807"/>
        <end position="827"/>
    </location>
</feature>
<dbReference type="CDD" id="cd03234">
    <property type="entry name" value="ABCG_White"/>
    <property type="match status" value="1"/>
</dbReference>
<feature type="region of interest" description="Disordered" evidence="9">
    <location>
        <begin position="108"/>
        <end position="132"/>
    </location>
</feature>
<name>A0A9D4RAB3_DREPO</name>
<dbReference type="PANTHER" id="PTHR48041:SF71">
    <property type="entry name" value="ATP-BINDING CASSETTE SUB-FAMILY G MEMBER 8"/>
    <property type="match status" value="1"/>
</dbReference>
<organism evidence="12 13">
    <name type="scientific">Dreissena polymorpha</name>
    <name type="common">Zebra mussel</name>
    <name type="synonym">Mytilus polymorpha</name>
    <dbReference type="NCBI Taxonomy" id="45954"/>
    <lineage>
        <taxon>Eukaryota</taxon>
        <taxon>Metazoa</taxon>
        <taxon>Spiralia</taxon>
        <taxon>Lophotrochozoa</taxon>
        <taxon>Mollusca</taxon>
        <taxon>Bivalvia</taxon>
        <taxon>Autobranchia</taxon>
        <taxon>Heteroconchia</taxon>
        <taxon>Euheterodonta</taxon>
        <taxon>Imparidentia</taxon>
        <taxon>Neoheterodontei</taxon>
        <taxon>Myida</taxon>
        <taxon>Dreissenoidea</taxon>
        <taxon>Dreissenidae</taxon>
        <taxon>Dreissena</taxon>
    </lineage>
</organism>
<keyword evidence="13" id="KW-1185">Reference proteome</keyword>
<dbReference type="Gene3D" id="3.40.50.300">
    <property type="entry name" value="P-loop containing nucleotide triphosphate hydrolases"/>
    <property type="match status" value="1"/>
</dbReference>
<comment type="similarity">
    <text evidence="2">Belongs to the ABC transporter superfamily. ABCG family. Eye pigment precursor importer (TC 3.A.1.204) subfamily.</text>
</comment>
<keyword evidence="7 10" id="KW-1133">Transmembrane helix</keyword>
<feature type="transmembrane region" description="Helical" evidence="10">
    <location>
        <begin position="672"/>
        <end position="689"/>
    </location>
</feature>
<evidence type="ECO:0000256" key="8">
    <source>
        <dbReference type="ARBA" id="ARBA00023136"/>
    </source>
</evidence>
<dbReference type="GO" id="GO:0043235">
    <property type="term" value="C:receptor complex"/>
    <property type="evidence" value="ECO:0007669"/>
    <property type="project" value="TreeGrafter"/>
</dbReference>
<dbReference type="Pfam" id="PF01061">
    <property type="entry name" value="ABC2_membrane"/>
    <property type="match status" value="1"/>
</dbReference>
<comment type="subcellular location">
    <subcellularLocation>
        <location evidence="1">Membrane</location>
        <topology evidence="1">Multi-pass membrane protein</topology>
    </subcellularLocation>
</comment>
<keyword evidence="4 10" id="KW-0812">Transmembrane</keyword>
<keyword evidence="5" id="KW-0547">Nucleotide-binding</keyword>
<dbReference type="GO" id="GO:0005524">
    <property type="term" value="F:ATP binding"/>
    <property type="evidence" value="ECO:0007669"/>
    <property type="project" value="UniProtKB-KW"/>
</dbReference>
<dbReference type="GO" id="GO:0005886">
    <property type="term" value="C:plasma membrane"/>
    <property type="evidence" value="ECO:0007669"/>
    <property type="project" value="TreeGrafter"/>
</dbReference>
<feature type="transmembrane region" description="Helical" evidence="10">
    <location>
        <begin position="724"/>
        <end position="744"/>
    </location>
</feature>
<evidence type="ECO:0000256" key="6">
    <source>
        <dbReference type="ARBA" id="ARBA00022840"/>
    </source>
</evidence>
<dbReference type="GO" id="GO:0140359">
    <property type="term" value="F:ABC-type transporter activity"/>
    <property type="evidence" value="ECO:0007669"/>
    <property type="project" value="InterPro"/>
</dbReference>
<feature type="transmembrane region" description="Helical" evidence="10">
    <location>
        <begin position="580"/>
        <end position="604"/>
    </location>
</feature>
<dbReference type="Pfam" id="PF19055">
    <property type="entry name" value="ABC2_membrane_7"/>
    <property type="match status" value="1"/>
</dbReference>
<proteinExistence type="inferred from homology"/>
<sequence length="839" mass="94495">MLGLNAALLAANQIPECKVRCWNRLNQTRDSESETKCLLSPNTTTSDNRYRKSVTGSDVRDGESFFAGSERSDRRLLIEDSSDQVRIDLLSVAEGGEVWVRRMELSPLHDSSDEEGPPESERTPLRRKQHGKDFEEMASCPSNLYCVADEEDEHKHELLGLERSNTAKGVLYTTYKAEAKAALVKTGVMTQGEIMAVRSASPTSIYYIPESTFSKRPVIDVKVKNLCYTVNPTSLSWWQKLSTMQLPWEWTDNMEPQQVLNNVTFSVKSGQMLAIMGNSGSGKTTLLDVIACRTEGIGLISGDVYLNNVNRTSTMVRGCSAYVRQDDRLLPHLTVRETLMFVAQLKLPTTFTGEQISKRVDSVILELGLSHVADSKVGGAEDRGVSGGERRRVSIGAQLLLDPSVLFLDEPTSGLDAFTAHHLVETLARLAKNNRAVLLSIHQPRSDIFELFDRVLILSKGEMAYFGQASNMVDYFGRLGHPCPEFTNPCDFYVDLATIDPTSEETERTSSATVRTLVEAYKSQQGDLSISASGSQEKEERDKEQWPVLAMFRNLEHQPGTFRQFWILYRRCTRSIVEDYGYLVTQLIQAAAMSVVVGLVYFNLKTDQSSMRDRFGMMYILGALYPYMVVLDLIGVYHKERSFLYFELEDRLYGVLPYYFAKIFSEIPFHTFYVAVYAIPVYFIAGLNLDLKDFVMVFAILFLLVYCSRTLAMFSASIMPTFQLGCFFAQTFFSMYIMSAGFFINLDNIFNGLKWVSSVSYLKWGFQALCKVQILNLTFTCEDALPGSCIRTGEEALQSYSLDGNSVWEACVIMAASCVIYLALFFVGMRFVPQKPHEV</sequence>
<dbReference type="InterPro" id="IPR003593">
    <property type="entry name" value="AAA+_ATPase"/>
</dbReference>
<evidence type="ECO:0000256" key="2">
    <source>
        <dbReference type="ARBA" id="ARBA00005814"/>
    </source>
</evidence>
<comment type="caution">
    <text evidence="12">The sequence shown here is derived from an EMBL/GenBank/DDBJ whole genome shotgun (WGS) entry which is preliminary data.</text>
</comment>
<feature type="region of interest" description="Disordered" evidence="9">
    <location>
        <begin position="32"/>
        <end position="56"/>
    </location>
</feature>
<dbReference type="InterPro" id="IPR050352">
    <property type="entry name" value="ABCG_transporters"/>
</dbReference>
<dbReference type="PROSITE" id="PS50893">
    <property type="entry name" value="ABC_TRANSPORTER_2"/>
    <property type="match status" value="1"/>
</dbReference>
<dbReference type="InterPro" id="IPR017871">
    <property type="entry name" value="ABC_transporter-like_CS"/>
</dbReference>
<evidence type="ECO:0000256" key="4">
    <source>
        <dbReference type="ARBA" id="ARBA00022692"/>
    </source>
</evidence>
<dbReference type="InterPro" id="IPR043926">
    <property type="entry name" value="ABCG_dom"/>
</dbReference>
<dbReference type="SMART" id="SM00382">
    <property type="entry name" value="AAA"/>
    <property type="match status" value="1"/>
</dbReference>
<dbReference type="GO" id="GO:0120020">
    <property type="term" value="F:cholesterol transfer activity"/>
    <property type="evidence" value="ECO:0007669"/>
    <property type="project" value="TreeGrafter"/>
</dbReference>
<keyword evidence="3" id="KW-0813">Transport</keyword>
<dbReference type="PANTHER" id="PTHR48041">
    <property type="entry name" value="ABC TRANSPORTER G FAMILY MEMBER 28"/>
    <property type="match status" value="1"/>
</dbReference>